<dbReference type="InterPro" id="IPR043519">
    <property type="entry name" value="NT_sf"/>
</dbReference>
<gene>
    <name evidence="1" type="ORF">ACFOY7_12345</name>
</gene>
<evidence type="ECO:0000313" key="2">
    <source>
        <dbReference type="Proteomes" id="UP001595882"/>
    </source>
</evidence>
<dbReference type="PANTHER" id="PTHR34822">
    <property type="entry name" value="GRPB DOMAIN PROTEIN (AFU_ORTHOLOGUE AFUA_1G01530)"/>
    <property type="match status" value="1"/>
</dbReference>
<keyword evidence="2" id="KW-1185">Reference proteome</keyword>
<name>A0ABV8WXT8_9BACI</name>
<dbReference type="Pfam" id="PF04229">
    <property type="entry name" value="GrpB"/>
    <property type="match status" value="1"/>
</dbReference>
<comment type="caution">
    <text evidence="1">The sequence shown here is derived from an EMBL/GenBank/DDBJ whole genome shotgun (WGS) entry which is preliminary data.</text>
</comment>
<dbReference type="SUPFAM" id="SSF81301">
    <property type="entry name" value="Nucleotidyltransferase"/>
    <property type="match status" value="1"/>
</dbReference>
<sequence>MLSKQVPIKQYNSVIKEFIKMGEEMAKPIVTLSEYNPGWIRDFNEERKRIKGVIGEKAAGIEHIGSTSIKGLRAKPIIAIIIGVEDVNMVTDLVSPLSKIGFEYIPKPEWPERRFFRKGLWGRGTCHLHMVEMNGSEWVEKLLFRDYLRNHPKTAAAYALLKNELAAKYKDDRPTYTRHKEPFIMEIIEKARCLNNR</sequence>
<proteinExistence type="predicted"/>
<reference evidence="2" key="1">
    <citation type="journal article" date="2019" name="Int. J. Syst. Evol. Microbiol.">
        <title>The Global Catalogue of Microorganisms (GCM) 10K type strain sequencing project: providing services to taxonomists for standard genome sequencing and annotation.</title>
        <authorList>
            <consortium name="The Broad Institute Genomics Platform"/>
            <consortium name="The Broad Institute Genome Sequencing Center for Infectious Disease"/>
            <person name="Wu L."/>
            <person name="Ma J."/>
        </authorList>
    </citation>
    <scope>NUCLEOTIDE SEQUENCE [LARGE SCALE GENOMIC DNA]</scope>
    <source>
        <strain evidence="2">CCUG 37865</strain>
    </source>
</reference>
<protein>
    <submittedName>
        <fullName evidence="1">GrpB family protein</fullName>
    </submittedName>
</protein>
<dbReference type="RefSeq" id="WP_390252388.1">
    <property type="nucleotide sequence ID" value="NZ_JBHSDT010000008.1"/>
</dbReference>
<accession>A0ABV8WXT8</accession>
<dbReference type="EMBL" id="JBHSDT010000008">
    <property type="protein sequence ID" value="MFC4403858.1"/>
    <property type="molecule type" value="Genomic_DNA"/>
</dbReference>
<dbReference type="Gene3D" id="3.30.460.10">
    <property type="entry name" value="Beta Polymerase, domain 2"/>
    <property type="match status" value="1"/>
</dbReference>
<dbReference type="PANTHER" id="PTHR34822:SF1">
    <property type="entry name" value="GRPB FAMILY PROTEIN"/>
    <property type="match status" value="1"/>
</dbReference>
<evidence type="ECO:0000313" key="1">
    <source>
        <dbReference type="EMBL" id="MFC4403858.1"/>
    </source>
</evidence>
<dbReference type="Proteomes" id="UP001595882">
    <property type="component" value="Unassembled WGS sequence"/>
</dbReference>
<dbReference type="InterPro" id="IPR007344">
    <property type="entry name" value="GrpB/CoaE"/>
</dbReference>
<organism evidence="1 2">
    <name type="scientific">Gracilibacillus xinjiangensis</name>
    <dbReference type="NCBI Taxonomy" id="1193282"/>
    <lineage>
        <taxon>Bacteria</taxon>
        <taxon>Bacillati</taxon>
        <taxon>Bacillota</taxon>
        <taxon>Bacilli</taxon>
        <taxon>Bacillales</taxon>
        <taxon>Bacillaceae</taxon>
        <taxon>Gracilibacillus</taxon>
    </lineage>
</organism>